<evidence type="ECO:0000256" key="1">
    <source>
        <dbReference type="SAM" id="Phobius"/>
    </source>
</evidence>
<reference evidence="2 3" key="1">
    <citation type="journal article" date="2014" name="Am. J. Bot.">
        <title>Genome assembly and annotation for red clover (Trifolium pratense; Fabaceae).</title>
        <authorList>
            <person name="Istvanek J."/>
            <person name="Jaros M."/>
            <person name="Krenek A."/>
            <person name="Repkova J."/>
        </authorList>
    </citation>
    <scope>NUCLEOTIDE SEQUENCE [LARGE SCALE GENOMIC DNA]</scope>
    <source>
        <strain evidence="3">cv. Tatra</strain>
        <tissue evidence="2">Young leaves</tissue>
    </source>
</reference>
<dbReference type="PANTHER" id="PTHR45270:SF1">
    <property type="entry name" value="CHAPERONE DNAJ-DOMAIN SUPERFAMILY PROTEIN"/>
    <property type="match status" value="1"/>
</dbReference>
<organism evidence="2 3">
    <name type="scientific">Trifolium pratense</name>
    <name type="common">Red clover</name>
    <dbReference type="NCBI Taxonomy" id="57577"/>
    <lineage>
        <taxon>Eukaryota</taxon>
        <taxon>Viridiplantae</taxon>
        <taxon>Streptophyta</taxon>
        <taxon>Embryophyta</taxon>
        <taxon>Tracheophyta</taxon>
        <taxon>Spermatophyta</taxon>
        <taxon>Magnoliopsida</taxon>
        <taxon>eudicotyledons</taxon>
        <taxon>Gunneridae</taxon>
        <taxon>Pentapetalae</taxon>
        <taxon>rosids</taxon>
        <taxon>fabids</taxon>
        <taxon>Fabales</taxon>
        <taxon>Fabaceae</taxon>
        <taxon>Papilionoideae</taxon>
        <taxon>50 kb inversion clade</taxon>
        <taxon>NPAAA clade</taxon>
        <taxon>Hologalegina</taxon>
        <taxon>IRL clade</taxon>
        <taxon>Trifolieae</taxon>
        <taxon>Trifolium</taxon>
    </lineage>
</organism>
<dbReference type="Proteomes" id="UP000236291">
    <property type="component" value="Unassembled WGS sequence"/>
</dbReference>
<dbReference type="PANTHER" id="PTHR45270">
    <property type="entry name" value="OS03G0832900 PROTEIN"/>
    <property type="match status" value="1"/>
</dbReference>
<gene>
    <name evidence="2" type="ORF">L195_g030283</name>
</gene>
<dbReference type="STRING" id="57577.A0A2K3L753"/>
<evidence type="ECO:0000313" key="3">
    <source>
        <dbReference type="Proteomes" id="UP000236291"/>
    </source>
</evidence>
<dbReference type="ExpressionAtlas" id="A0A2K3L753">
    <property type="expression patterns" value="baseline"/>
</dbReference>
<name>A0A2K3L753_TRIPR</name>
<proteinExistence type="predicted"/>
<feature type="transmembrane region" description="Helical" evidence="1">
    <location>
        <begin position="155"/>
        <end position="174"/>
    </location>
</feature>
<feature type="non-terminal residue" evidence="2">
    <location>
        <position position="213"/>
    </location>
</feature>
<accession>A0A2K3L753</accession>
<keyword evidence="1" id="KW-1133">Transmembrane helix</keyword>
<reference evidence="2 3" key="2">
    <citation type="journal article" date="2017" name="Front. Plant Sci.">
        <title>Gene Classification and Mining of Molecular Markers Useful in Red Clover (Trifolium pratense) Breeding.</title>
        <authorList>
            <person name="Istvanek J."/>
            <person name="Dluhosova J."/>
            <person name="Dluhos P."/>
            <person name="Patkova L."/>
            <person name="Nedelnik J."/>
            <person name="Repkova J."/>
        </authorList>
    </citation>
    <scope>NUCLEOTIDE SEQUENCE [LARGE SCALE GENOMIC DNA]</scope>
    <source>
        <strain evidence="3">cv. Tatra</strain>
        <tissue evidence="2">Young leaves</tissue>
    </source>
</reference>
<evidence type="ECO:0000313" key="2">
    <source>
        <dbReference type="EMBL" id="PNX74365.1"/>
    </source>
</evidence>
<sequence length="213" mass="24405">MGISSPPVVRGFHASFQLQPAAWRSRSRRLSSGLLRCLFVWILLSILQKGIWQKVSFSFLYSLKWLIQLELKLMVNLERSREKMPVGVLELWWFVVETELRCLLNATGLWGFQSFIRFGSVMLLLIIWSFLSLTSMYCVAYVLVSMVAAGVAVQYLGYTPGIFVVGLFGILILWMYANFWWITGLLLVVGGMVLLLPFAFSEVFCSNHDKTRE</sequence>
<comment type="caution">
    <text evidence="2">The sequence shown here is derived from an EMBL/GenBank/DDBJ whole genome shotgun (WGS) entry which is preliminary data.</text>
</comment>
<keyword evidence="1" id="KW-0812">Transmembrane</keyword>
<protein>
    <submittedName>
        <fullName evidence="2">Chaperone dnaJ-domain containing protein</fullName>
    </submittedName>
</protein>
<keyword evidence="1" id="KW-0472">Membrane</keyword>
<dbReference type="EMBL" id="ASHM01027406">
    <property type="protein sequence ID" value="PNX74365.1"/>
    <property type="molecule type" value="Genomic_DNA"/>
</dbReference>
<dbReference type="AlphaFoldDB" id="A0A2K3L753"/>
<feature type="transmembrane region" description="Helical" evidence="1">
    <location>
        <begin position="118"/>
        <end position="143"/>
    </location>
</feature>
<feature type="transmembrane region" description="Helical" evidence="1">
    <location>
        <begin position="180"/>
        <end position="200"/>
    </location>
</feature>
<feature type="transmembrane region" description="Helical" evidence="1">
    <location>
        <begin position="33"/>
        <end position="52"/>
    </location>
</feature>